<keyword evidence="7" id="KW-0378">Hydrolase</keyword>
<dbReference type="GO" id="GO:0004252">
    <property type="term" value="F:serine-type endopeptidase activity"/>
    <property type="evidence" value="ECO:0007669"/>
    <property type="project" value="UniProtKB-UniRule"/>
</dbReference>
<dbReference type="NCBIfam" id="NF046067">
    <property type="entry name" value="SigPepSipWBacil"/>
    <property type="match status" value="1"/>
</dbReference>
<dbReference type="PRINTS" id="PR00728">
    <property type="entry name" value="SIGNALPTASE"/>
</dbReference>
<dbReference type="PANTHER" id="PTHR10806:SF6">
    <property type="entry name" value="SIGNAL PEPTIDASE COMPLEX CATALYTIC SUBUNIT SEC11"/>
    <property type="match status" value="1"/>
</dbReference>
<dbReference type="CDD" id="cd06462">
    <property type="entry name" value="Peptidase_S24_S26"/>
    <property type="match status" value="1"/>
</dbReference>
<sequence length="195" mass="21190">MNLKTVAKWTGNLLTYVMMAVLIFLAVTVVATKASGGEPEILGYQLKTVLSGSMEPEFNTGSIIAVEPGGDMTRFQSGDVITFVEEDGKLITHRVIEVVNSGEHVMYRTKGDNNASPDSSLVLSDNVVAQYTGFTIPYLGYVVNFAQSQNGAFLLLIPGFILIVYAGFTIWQAVRELEATNKELAKQINENSTVS</sequence>
<evidence type="ECO:0000313" key="7">
    <source>
        <dbReference type="EMBL" id="MBC5637918.1"/>
    </source>
</evidence>
<dbReference type="RefSeq" id="WP_186870623.1">
    <property type="nucleotide sequence ID" value="NZ_JACOOL010000010.1"/>
</dbReference>
<dbReference type="EMBL" id="JACOOL010000010">
    <property type="protein sequence ID" value="MBC5637918.1"/>
    <property type="molecule type" value="Genomic_DNA"/>
</dbReference>
<dbReference type="Proteomes" id="UP000637359">
    <property type="component" value="Unassembled WGS sequence"/>
</dbReference>
<evidence type="ECO:0000256" key="4">
    <source>
        <dbReference type="ARBA" id="ARBA00023136"/>
    </source>
</evidence>
<evidence type="ECO:0000313" key="8">
    <source>
        <dbReference type="Proteomes" id="UP000637359"/>
    </source>
</evidence>
<dbReference type="GO" id="GO:0016020">
    <property type="term" value="C:membrane"/>
    <property type="evidence" value="ECO:0007669"/>
    <property type="project" value="UniProtKB-SubCell"/>
</dbReference>
<evidence type="ECO:0000256" key="6">
    <source>
        <dbReference type="SAM" id="Phobius"/>
    </source>
</evidence>
<dbReference type="GO" id="GO:0009003">
    <property type="term" value="F:signal peptidase activity"/>
    <property type="evidence" value="ECO:0007669"/>
    <property type="project" value="UniProtKB-EC"/>
</dbReference>
<protein>
    <recommendedName>
        <fullName evidence="5">Signal peptidase I</fullName>
        <ecNumber evidence="5">3.4.21.89</ecNumber>
    </recommendedName>
</protein>
<organism evidence="7 8">
    <name type="scientific">Ornithinibacillus hominis</name>
    <dbReference type="NCBI Taxonomy" id="2763055"/>
    <lineage>
        <taxon>Bacteria</taxon>
        <taxon>Bacillati</taxon>
        <taxon>Bacillota</taxon>
        <taxon>Bacilli</taxon>
        <taxon>Bacillales</taxon>
        <taxon>Bacillaceae</taxon>
        <taxon>Ornithinibacillus</taxon>
    </lineage>
</organism>
<keyword evidence="4 6" id="KW-0472">Membrane</keyword>
<proteinExistence type="predicted"/>
<evidence type="ECO:0000256" key="3">
    <source>
        <dbReference type="ARBA" id="ARBA00022989"/>
    </source>
</evidence>
<dbReference type="InterPro" id="IPR036286">
    <property type="entry name" value="LexA/Signal_pep-like_sf"/>
</dbReference>
<gene>
    <name evidence="7" type="ORF">H8S33_13995</name>
</gene>
<keyword evidence="8" id="KW-1185">Reference proteome</keyword>
<dbReference type="EC" id="3.4.21.89" evidence="5"/>
<feature type="transmembrane region" description="Helical" evidence="6">
    <location>
        <begin position="13"/>
        <end position="32"/>
    </location>
</feature>
<name>A0A923L7J2_9BACI</name>
<comment type="subcellular location">
    <subcellularLocation>
        <location evidence="1">Membrane</location>
    </subcellularLocation>
</comment>
<evidence type="ECO:0000256" key="5">
    <source>
        <dbReference type="NCBIfam" id="TIGR02228"/>
    </source>
</evidence>
<dbReference type="PANTHER" id="PTHR10806">
    <property type="entry name" value="SIGNAL PEPTIDASE COMPLEX CATALYTIC SUBUNIT SEC11"/>
    <property type="match status" value="1"/>
</dbReference>
<keyword evidence="3 6" id="KW-1133">Transmembrane helix</keyword>
<keyword evidence="2 6" id="KW-0812">Transmembrane</keyword>
<dbReference type="InterPro" id="IPR001733">
    <property type="entry name" value="Peptidase_S26B"/>
</dbReference>
<comment type="caution">
    <text evidence="7">The sequence shown here is derived from an EMBL/GenBank/DDBJ whole genome shotgun (WGS) entry which is preliminary data.</text>
</comment>
<reference evidence="7" key="1">
    <citation type="submission" date="2020-08" db="EMBL/GenBank/DDBJ databases">
        <title>Genome public.</title>
        <authorList>
            <person name="Liu C."/>
            <person name="Sun Q."/>
        </authorList>
    </citation>
    <scope>NUCLEOTIDE SEQUENCE</scope>
    <source>
        <strain evidence="7">BX22</strain>
    </source>
</reference>
<dbReference type="GO" id="GO:0006465">
    <property type="term" value="P:signal peptide processing"/>
    <property type="evidence" value="ECO:0007669"/>
    <property type="project" value="UniProtKB-UniRule"/>
</dbReference>
<dbReference type="SUPFAM" id="SSF51306">
    <property type="entry name" value="LexA/Signal peptidase"/>
    <property type="match status" value="1"/>
</dbReference>
<evidence type="ECO:0000256" key="1">
    <source>
        <dbReference type="ARBA" id="ARBA00004370"/>
    </source>
</evidence>
<accession>A0A923L7J2</accession>
<feature type="transmembrane region" description="Helical" evidence="6">
    <location>
        <begin position="153"/>
        <end position="174"/>
    </location>
</feature>
<evidence type="ECO:0000256" key="2">
    <source>
        <dbReference type="ARBA" id="ARBA00022692"/>
    </source>
</evidence>
<dbReference type="AlphaFoldDB" id="A0A923L7J2"/>
<dbReference type="NCBIfam" id="TIGR02228">
    <property type="entry name" value="sigpep_I_arch"/>
    <property type="match status" value="1"/>
</dbReference>